<proteinExistence type="predicted"/>
<dbReference type="GO" id="GO:0034965">
    <property type="term" value="P:intronic box C/D snoRNA processing"/>
    <property type="evidence" value="ECO:0007669"/>
    <property type="project" value="TreeGrafter"/>
</dbReference>
<dbReference type="GO" id="GO:0000172">
    <property type="term" value="C:ribonuclease MRP complex"/>
    <property type="evidence" value="ECO:0007669"/>
    <property type="project" value="TreeGrafter"/>
</dbReference>
<feature type="compositionally biased region" description="Basic and acidic residues" evidence="1">
    <location>
        <begin position="291"/>
        <end position="301"/>
    </location>
</feature>
<dbReference type="GO" id="GO:0005829">
    <property type="term" value="C:cytosol"/>
    <property type="evidence" value="ECO:0007669"/>
    <property type="project" value="TreeGrafter"/>
</dbReference>
<dbReference type="GO" id="GO:0000171">
    <property type="term" value="F:ribonuclease MRP activity"/>
    <property type="evidence" value="ECO:0007669"/>
    <property type="project" value="TreeGrafter"/>
</dbReference>
<organism evidence="2 3">
    <name type="scientific">Setomelanomma holmii</name>
    <dbReference type="NCBI Taxonomy" id="210430"/>
    <lineage>
        <taxon>Eukaryota</taxon>
        <taxon>Fungi</taxon>
        <taxon>Dikarya</taxon>
        <taxon>Ascomycota</taxon>
        <taxon>Pezizomycotina</taxon>
        <taxon>Dothideomycetes</taxon>
        <taxon>Pleosporomycetidae</taxon>
        <taxon>Pleosporales</taxon>
        <taxon>Pleosporineae</taxon>
        <taxon>Phaeosphaeriaceae</taxon>
        <taxon>Setomelanomma</taxon>
    </lineage>
</organism>
<feature type="region of interest" description="Disordered" evidence="1">
    <location>
        <begin position="126"/>
        <end position="151"/>
    </location>
</feature>
<reference evidence="2" key="1">
    <citation type="journal article" date="2020" name="Stud. Mycol.">
        <title>101 Dothideomycetes genomes: a test case for predicting lifestyles and emergence of pathogens.</title>
        <authorList>
            <person name="Haridas S."/>
            <person name="Albert R."/>
            <person name="Binder M."/>
            <person name="Bloem J."/>
            <person name="Labutti K."/>
            <person name="Salamov A."/>
            <person name="Andreopoulos B."/>
            <person name="Baker S."/>
            <person name="Barry K."/>
            <person name="Bills G."/>
            <person name="Bluhm B."/>
            <person name="Cannon C."/>
            <person name="Castanera R."/>
            <person name="Culley D."/>
            <person name="Daum C."/>
            <person name="Ezra D."/>
            <person name="Gonzalez J."/>
            <person name="Henrissat B."/>
            <person name="Kuo A."/>
            <person name="Liang C."/>
            <person name="Lipzen A."/>
            <person name="Lutzoni F."/>
            <person name="Magnuson J."/>
            <person name="Mondo S."/>
            <person name="Nolan M."/>
            <person name="Ohm R."/>
            <person name="Pangilinan J."/>
            <person name="Park H.-J."/>
            <person name="Ramirez L."/>
            <person name="Alfaro M."/>
            <person name="Sun H."/>
            <person name="Tritt A."/>
            <person name="Yoshinaga Y."/>
            <person name="Zwiers L.-H."/>
            <person name="Turgeon B."/>
            <person name="Goodwin S."/>
            <person name="Spatafora J."/>
            <person name="Crous P."/>
            <person name="Grigoriev I."/>
        </authorList>
    </citation>
    <scope>NUCLEOTIDE SEQUENCE</scope>
    <source>
        <strain evidence="2">CBS 110217</strain>
    </source>
</reference>
<evidence type="ECO:0000313" key="3">
    <source>
        <dbReference type="Proteomes" id="UP000799777"/>
    </source>
</evidence>
<gene>
    <name evidence="2" type="ORF">EK21DRAFT_116871</name>
</gene>
<dbReference type="PANTHER" id="PTHR28272">
    <property type="entry name" value="RIBONUCLEASES P/MRP PROTEIN SUBUNIT POP3"/>
    <property type="match status" value="1"/>
</dbReference>
<feature type="region of interest" description="Disordered" evidence="1">
    <location>
        <begin position="49"/>
        <end position="94"/>
    </location>
</feature>
<feature type="compositionally biased region" description="Low complexity" evidence="1">
    <location>
        <begin position="178"/>
        <end position="195"/>
    </location>
</feature>
<name>A0A9P4LIS8_9PLEO</name>
<dbReference type="EMBL" id="ML978267">
    <property type="protein sequence ID" value="KAF2025394.1"/>
    <property type="molecule type" value="Genomic_DNA"/>
</dbReference>
<dbReference type="GO" id="GO:0004526">
    <property type="term" value="F:ribonuclease P activity"/>
    <property type="evidence" value="ECO:0007669"/>
    <property type="project" value="TreeGrafter"/>
</dbReference>
<dbReference type="InterPro" id="IPR013241">
    <property type="entry name" value="RNase_P_Pop3"/>
</dbReference>
<feature type="region of interest" description="Disordered" evidence="1">
    <location>
        <begin position="178"/>
        <end position="199"/>
    </location>
</feature>
<sequence length="301" mass="32318">MAPTPAKNSKPIFKTSSPFTETKWLEIPPNDQDIILDLVCNLIAPLGDHRRTHVHPSKGKKRKRKNKENQNGPFTGPNKQDQNAPETDSPPAPEISKHILIGINSITRHLEAFAAKTAPTSMPVTALKDQQHHDASKDEQNQTTTGKAGPRPLSILILTHPKPSLSLAHAHLPTLLHLSTLRPPDSNPSSTSTPDTRTRLISLPTSSDARLASSLHIPRVGALAIFANAPGAKALEEFVRDKVGVTECVWVDEAMRAEWRGVNVGIEIGSGKKGVKVGKQGKKVGSGGADKGGDDSKKVKG</sequence>
<dbReference type="PANTHER" id="PTHR28272:SF1">
    <property type="entry name" value="RIBONUCLEASES P_MRP PROTEIN SUBUNIT POP3"/>
    <property type="match status" value="1"/>
</dbReference>
<dbReference type="AlphaFoldDB" id="A0A9P4LIS8"/>
<feature type="compositionally biased region" description="Polar residues" evidence="1">
    <location>
        <begin position="69"/>
        <end position="86"/>
    </location>
</feature>
<dbReference type="GO" id="GO:0006364">
    <property type="term" value="P:rRNA processing"/>
    <property type="evidence" value="ECO:0007669"/>
    <property type="project" value="InterPro"/>
</dbReference>
<dbReference type="OrthoDB" id="20109at2759"/>
<feature type="region of interest" description="Disordered" evidence="1">
    <location>
        <begin position="272"/>
        <end position="301"/>
    </location>
</feature>
<dbReference type="GO" id="GO:0008033">
    <property type="term" value="P:tRNA processing"/>
    <property type="evidence" value="ECO:0007669"/>
    <property type="project" value="InterPro"/>
</dbReference>
<keyword evidence="3" id="KW-1185">Reference proteome</keyword>
<feature type="compositionally biased region" description="Basic and acidic residues" evidence="1">
    <location>
        <begin position="129"/>
        <end position="140"/>
    </location>
</feature>
<dbReference type="GO" id="GO:0005655">
    <property type="term" value="C:nucleolar ribonuclease P complex"/>
    <property type="evidence" value="ECO:0007669"/>
    <property type="project" value="TreeGrafter"/>
</dbReference>
<comment type="caution">
    <text evidence="2">The sequence shown here is derived from an EMBL/GenBank/DDBJ whole genome shotgun (WGS) entry which is preliminary data.</text>
</comment>
<accession>A0A9P4LIS8</accession>
<evidence type="ECO:0000313" key="2">
    <source>
        <dbReference type="EMBL" id="KAF2025394.1"/>
    </source>
</evidence>
<dbReference type="Proteomes" id="UP000799777">
    <property type="component" value="Unassembled WGS sequence"/>
</dbReference>
<protein>
    <submittedName>
        <fullName evidence="2">Uncharacterized protein</fullName>
    </submittedName>
</protein>
<feature type="compositionally biased region" description="Basic residues" evidence="1">
    <location>
        <begin position="50"/>
        <end position="66"/>
    </location>
</feature>
<evidence type="ECO:0000256" key="1">
    <source>
        <dbReference type="SAM" id="MobiDB-lite"/>
    </source>
</evidence>
<feature type="compositionally biased region" description="Basic residues" evidence="1">
    <location>
        <begin position="273"/>
        <end position="282"/>
    </location>
</feature>